<dbReference type="Gene3D" id="2.60.120.10">
    <property type="entry name" value="Jelly Rolls"/>
    <property type="match status" value="1"/>
</dbReference>
<evidence type="ECO:0000313" key="3">
    <source>
        <dbReference type="EMBL" id="QHT59029.1"/>
    </source>
</evidence>
<protein>
    <submittedName>
        <fullName evidence="3">Cupin domain-containing protein</fullName>
    </submittedName>
</protein>
<dbReference type="PANTHER" id="PTHR46797:SF2">
    <property type="entry name" value="TRANSCRIPTIONAL REGULATOR"/>
    <property type="match status" value="1"/>
</dbReference>
<gene>
    <name evidence="3" type="ORF">GXP70_02990</name>
</gene>
<organism evidence="3 4">
    <name type="scientific">Paenibacillus lycopersici</name>
    <dbReference type="NCBI Taxonomy" id="2704462"/>
    <lineage>
        <taxon>Bacteria</taxon>
        <taxon>Bacillati</taxon>
        <taxon>Bacillota</taxon>
        <taxon>Bacilli</taxon>
        <taxon>Bacillales</taxon>
        <taxon>Paenibacillaceae</taxon>
        <taxon>Paenibacillus</taxon>
    </lineage>
</organism>
<dbReference type="RefSeq" id="WP_162355097.1">
    <property type="nucleotide sequence ID" value="NZ_CP048209.1"/>
</dbReference>
<dbReference type="Pfam" id="PF07883">
    <property type="entry name" value="Cupin_2"/>
    <property type="match status" value="1"/>
</dbReference>
<proteinExistence type="predicted"/>
<keyword evidence="1" id="KW-0238">DNA-binding</keyword>
<keyword evidence="4" id="KW-1185">Reference proteome</keyword>
<dbReference type="PROSITE" id="PS50943">
    <property type="entry name" value="HTH_CROC1"/>
    <property type="match status" value="1"/>
</dbReference>
<dbReference type="AlphaFoldDB" id="A0A6C0FVP6"/>
<dbReference type="Gene3D" id="1.10.260.40">
    <property type="entry name" value="lambda repressor-like DNA-binding domains"/>
    <property type="match status" value="1"/>
</dbReference>
<dbReference type="InterPro" id="IPR013096">
    <property type="entry name" value="Cupin_2"/>
</dbReference>
<sequence>MDIGNAIRTIRKRKNITIAQICEDTGLSQGFMSQVETNKTSPSIATLENIANALKVPLAYLLLRKEERMQIVRKADRMITTSGPERLKVEHLGAAKNMRMVMVELPPGASTGETPHAHEGEEVHLVIKGRIYAEHGEDTAEFGEGDSFSWNACTPHLVRNIGEEAAVILISVYTEAEQGEPYFGRQ</sequence>
<dbReference type="EMBL" id="CP048209">
    <property type="protein sequence ID" value="QHT59029.1"/>
    <property type="molecule type" value="Genomic_DNA"/>
</dbReference>
<dbReference type="InterPro" id="IPR014710">
    <property type="entry name" value="RmlC-like_jellyroll"/>
</dbReference>
<dbReference type="Pfam" id="PF01381">
    <property type="entry name" value="HTH_3"/>
    <property type="match status" value="1"/>
</dbReference>
<dbReference type="GO" id="GO:0005829">
    <property type="term" value="C:cytosol"/>
    <property type="evidence" value="ECO:0007669"/>
    <property type="project" value="TreeGrafter"/>
</dbReference>
<evidence type="ECO:0000313" key="4">
    <source>
        <dbReference type="Proteomes" id="UP000476064"/>
    </source>
</evidence>
<dbReference type="CDD" id="cd00093">
    <property type="entry name" value="HTH_XRE"/>
    <property type="match status" value="1"/>
</dbReference>
<feature type="domain" description="HTH cro/C1-type" evidence="2">
    <location>
        <begin position="7"/>
        <end position="61"/>
    </location>
</feature>
<dbReference type="SMART" id="SM00530">
    <property type="entry name" value="HTH_XRE"/>
    <property type="match status" value="1"/>
</dbReference>
<dbReference type="GO" id="GO:0003677">
    <property type="term" value="F:DNA binding"/>
    <property type="evidence" value="ECO:0007669"/>
    <property type="project" value="UniProtKB-KW"/>
</dbReference>
<dbReference type="CDD" id="cd02209">
    <property type="entry name" value="cupin_XRE_C"/>
    <property type="match status" value="1"/>
</dbReference>
<dbReference type="SUPFAM" id="SSF47413">
    <property type="entry name" value="lambda repressor-like DNA-binding domains"/>
    <property type="match status" value="1"/>
</dbReference>
<evidence type="ECO:0000259" key="2">
    <source>
        <dbReference type="PROSITE" id="PS50943"/>
    </source>
</evidence>
<accession>A0A6C0FVP6</accession>
<name>A0A6C0FVP6_9BACL</name>
<evidence type="ECO:0000256" key="1">
    <source>
        <dbReference type="ARBA" id="ARBA00023125"/>
    </source>
</evidence>
<dbReference type="SUPFAM" id="SSF51182">
    <property type="entry name" value="RmlC-like cupins"/>
    <property type="match status" value="1"/>
</dbReference>
<reference evidence="3 4" key="1">
    <citation type="submission" date="2020-01" db="EMBL/GenBank/DDBJ databases">
        <title>Paenibacillus sp. nov., isolated from tomato rhizosphere.</title>
        <authorList>
            <person name="Weon H.-Y."/>
            <person name="Lee S.A."/>
        </authorList>
    </citation>
    <scope>NUCLEOTIDE SEQUENCE [LARGE SCALE GENOMIC DNA]</scope>
    <source>
        <strain evidence="3 4">12200R-189</strain>
    </source>
</reference>
<dbReference type="KEGG" id="plyc:GXP70_02990"/>
<dbReference type="PANTHER" id="PTHR46797">
    <property type="entry name" value="HTH-TYPE TRANSCRIPTIONAL REGULATOR"/>
    <property type="match status" value="1"/>
</dbReference>
<dbReference type="InterPro" id="IPR001387">
    <property type="entry name" value="Cro/C1-type_HTH"/>
</dbReference>
<dbReference type="InterPro" id="IPR050807">
    <property type="entry name" value="TransReg_Diox_bact_type"/>
</dbReference>
<dbReference type="GO" id="GO:0003700">
    <property type="term" value="F:DNA-binding transcription factor activity"/>
    <property type="evidence" value="ECO:0007669"/>
    <property type="project" value="TreeGrafter"/>
</dbReference>
<dbReference type="Proteomes" id="UP000476064">
    <property type="component" value="Chromosome"/>
</dbReference>
<dbReference type="InterPro" id="IPR011051">
    <property type="entry name" value="RmlC_Cupin_sf"/>
</dbReference>
<dbReference type="InterPro" id="IPR010982">
    <property type="entry name" value="Lambda_DNA-bd_dom_sf"/>
</dbReference>